<evidence type="ECO:0000313" key="1">
    <source>
        <dbReference type="EMBL" id="AWM31721.1"/>
    </source>
</evidence>
<evidence type="ECO:0000313" key="2">
    <source>
        <dbReference type="Proteomes" id="UP000245999"/>
    </source>
</evidence>
<dbReference type="RefSeq" id="WP_109654461.1">
    <property type="nucleotide sequence ID" value="NZ_CP029145.1"/>
</dbReference>
<organism evidence="1 2">
    <name type="scientific">Hymenobacter nivis</name>
    <dbReference type="NCBI Taxonomy" id="1850093"/>
    <lineage>
        <taxon>Bacteria</taxon>
        <taxon>Pseudomonadati</taxon>
        <taxon>Bacteroidota</taxon>
        <taxon>Cytophagia</taxon>
        <taxon>Cytophagales</taxon>
        <taxon>Hymenobacteraceae</taxon>
        <taxon>Hymenobacter</taxon>
    </lineage>
</organism>
<protein>
    <submittedName>
        <fullName evidence="1">Uncharacterized protein</fullName>
    </submittedName>
</protein>
<dbReference type="KEGG" id="hnv:DDQ68_02310"/>
<proteinExistence type="predicted"/>
<reference evidence="2" key="1">
    <citation type="submission" date="2018-04" db="EMBL/GenBank/DDBJ databases">
        <title>Complete genome of Antarctic heterotrophic bacterium Hymenobacter nivis.</title>
        <authorList>
            <person name="Terashima M."/>
        </authorList>
    </citation>
    <scope>NUCLEOTIDE SEQUENCE [LARGE SCALE GENOMIC DNA]</scope>
    <source>
        <strain evidence="2">NBRC 111535</strain>
    </source>
</reference>
<dbReference type="AlphaFoldDB" id="A0A2Z3GHL6"/>
<accession>A0A2Z3GHL6</accession>
<sequence length="76" mass="8753">MQRATYLPHREGSAVQLPSGEACTRQPRLRHARLRWPIARCIRYATCTAENSYLRFLPDIYGRDAAIRRGLLSPAR</sequence>
<keyword evidence="2" id="KW-1185">Reference proteome</keyword>
<name>A0A2Z3GHL6_9BACT</name>
<dbReference type="OrthoDB" id="9778545at2"/>
<gene>
    <name evidence="1" type="ORF">DDQ68_02310</name>
</gene>
<dbReference type="Proteomes" id="UP000245999">
    <property type="component" value="Chromosome"/>
</dbReference>
<dbReference type="EMBL" id="CP029145">
    <property type="protein sequence ID" value="AWM31721.1"/>
    <property type="molecule type" value="Genomic_DNA"/>
</dbReference>